<keyword evidence="1" id="KW-0732">Signal</keyword>
<dbReference type="Pfam" id="PF11751">
    <property type="entry name" value="PorP_SprF"/>
    <property type="match status" value="1"/>
</dbReference>
<dbReference type="InterPro" id="IPR019861">
    <property type="entry name" value="PorP/SprF_Bacteroidetes"/>
</dbReference>
<comment type="caution">
    <text evidence="2">The sequence shown here is derived from an EMBL/GenBank/DDBJ whole genome shotgun (WGS) entry which is preliminary data.</text>
</comment>
<name>A0ABQ1SNK4_9SPHI</name>
<feature type="signal peptide" evidence="1">
    <location>
        <begin position="1"/>
        <end position="22"/>
    </location>
</feature>
<reference evidence="3" key="1">
    <citation type="journal article" date="2019" name="Int. J. Syst. Evol. Microbiol.">
        <title>The Global Catalogue of Microorganisms (GCM) 10K type strain sequencing project: providing services to taxonomists for standard genome sequencing and annotation.</title>
        <authorList>
            <consortium name="The Broad Institute Genomics Platform"/>
            <consortium name="The Broad Institute Genome Sequencing Center for Infectious Disease"/>
            <person name="Wu L."/>
            <person name="Ma J."/>
        </authorList>
    </citation>
    <scope>NUCLEOTIDE SEQUENCE [LARGE SCALE GENOMIC DNA]</scope>
    <source>
        <strain evidence="3">CGMCC 1.15644</strain>
    </source>
</reference>
<dbReference type="NCBIfam" id="TIGR03519">
    <property type="entry name" value="T9SS_PorP_fam"/>
    <property type="match status" value="1"/>
</dbReference>
<evidence type="ECO:0000313" key="2">
    <source>
        <dbReference type="EMBL" id="GGE45455.1"/>
    </source>
</evidence>
<dbReference type="EMBL" id="BMJO01000002">
    <property type="protein sequence ID" value="GGE45455.1"/>
    <property type="molecule type" value="Genomic_DNA"/>
</dbReference>
<dbReference type="Proteomes" id="UP000622648">
    <property type="component" value="Unassembled WGS sequence"/>
</dbReference>
<gene>
    <name evidence="2" type="primary">porP</name>
    <name evidence="2" type="ORF">GCM10011413_09550</name>
</gene>
<feature type="chain" id="PRO_5045590408" evidence="1">
    <location>
        <begin position="23"/>
        <end position="324"/>
    </location>
</feature>
<proteinExistence type="predicted"/>
<dbReference type="RefSeq" id="WP_229676719.1">
    <property type="nucleotide sequence ID" value="NZ_BMJO01000002.1"/>
</dbReference>
<accession>A0ABQ1SNK4</accession>
<evidence type="ECO:0000313" key="3">
    <source>
        <dbReference type="Proteomes" id="UP000622648"/>
    </source>
</evidence>
<evidence type="ECO:0000256" key="1">
    <source>
        <dbReference type="SAM" id="SignalP"/>
    </source>
</evidence>
<protein>
    <submittedName>
        <fullName evidence="2">Membrane protein</fullName>
    </submittedName>
</protein>
<sequence>MMKKILLLIGCYVLLLSQRSVAQQDVQYSQYMFNGIYINPAYAGYKEVLNVHSFYRSQWTGITGAPRSMSLAVDATANNGNVGLALQVSSDKLGAQTNLGIYGNYAYRIRMNDDGSSRLALGLGIGMVQLGIDGSMLNPNNPEPFQPVGVQSTIVPDARAGVYFANDRYYVGFSADNLIATYINIDRYAFIPQPKPHYYLTAGALLPLSEDFQIKPSFLLKDDRGGPTSLDVNAFLMIKDVLWVGGSYRTGIKIYDKSYLQKDLSSRNAVVAAVQIFPSERLRIGYGYDFSIGPLQGYSGGTHEISIAYSFIRPNIRLATPRVF</sequence>
<organism evidence="2 3">
    <name type="scientific">Pedobacter psychrotolerans</name>
    <dbReference type="NCBI Taxonomy" id="1843235"/>
    <lineage>
        <taxon>Bacteria</taxon>
        <taxon>Pseudomonadati</taxon>
        <taxon>Bacteroidota</taxon>
        <taxon>Sphingobacteriia</taxon>
        <taxon>Sphingobacteriales</taxon>
        <taxon>Sphingobacteriaceae</taxon>
        <taxon>Pedobacter</taxon>
    </lineage>
</organism>
<keyword evidence="3" id="KW-1185">Reference proteome</keyword>